<evidence type="ECO:0000259" key="4">
    <source>
        <dbReference type="SMART" id="SM00331"/>
    </source>
</evidence>
<keyword evidence="6" id="KW-1185">Reference proteome</keyword>
<evidence type="ECO:0000256" key="1">
    <source>
        <dbReference type="ARBA" id="ARBA00022801"/>
    </source>
</evidence>
<dbReference type="InterPro" id="IPR035965">
    <property type="entry name" value="PAS-like_dom_sf"/>
</dbReference>
<gene>
    <name evidence="5" type="ORF">I7412_28750</name>
</gene>
<keyword evidence="2" id="KW-0175">Coiled coil</keyword>
<dbReference type="InterPro" id="IPR000014">
    <property type="entry name" value="PAS"/>
</dbReference>
<dbReference type="Pfam" id="PF08448">
    <property type="entry name" value="PAS_4"/>
    <property type="match status" value="1"/>
</dbReference>
<proteinExistence type="predicted"/>
<feature type="domain" description="PAS" evidence="3">
    <location>
        <begin position="6"/>
        <end position="71"/>
    </location>
</feature>
<dbReference type="Proteomes" id="UP000604475">
    <property type="component" value="Unassembled WGS sequence"/>
</dbReference>
<dbReference type="SUPFAM" id="SSF55785">
    <property type="entry name" value="PYP-like sensor domain (PAS domain)"/>
    <property type="match status" value="1"/>
</dbReference>
<dbReference type="Gene3D" id="3.60.40.10">
    <property type="entry name" value="PPM-type phosphatase domain"/>
    <property type="match status" value="1"/>
</dbReference>
<dbReference type="SMART" id="SM00091">
    <property type="entry name" value="PAS"/>
    <property type="match status" value="1"/>
</dbReference>
<comment type="caution">
    <text evidence="5">The sequence shown here is derived from an EMBL/GenBank/DDBJ whole genome shotgun (WGS) entry which is preliminary data.</text>
</comment>
<dbReference type="PANTHER" id="PTHR43156">
    <property type="entry name" value="STAGE II SPORULATION PROTEIN E-RELATED"/>
    <property type="match status" value="1"/>
</dbReference>
<dbReference type="EMBL" id="JAEACQ010000259">
    <property type="protein sequence ID" value="MBL7631079.1"/>
    <property type="molecule type" value="Genomic_DNA"/>
</dbReference>
<keyword evidence="1" id="KW-0378">Hydrolase</keyword>
<dbReference type="RefSeq" id="WP_203001566.1">
    <property type="nucleotide sequence ID" value="NZ_JADWYU010000119.1"/>
</dbReference>
<feature type="domain" description="PPM-type phosphatase" evidence="4">
    <location>
        <begin position="192"/>
        <end position="407"/>
    </location>
</feature>
<evidence type="ECO:0000313" key="5">
    <source>
        <dbReference type="EMBL" id="MBL7631079.1"/>
    </source>
</evidence>
<sequence length="418" mass="45402">MRQPGIDYEAVYEELPSPVLLLTPDFRMVDANRAYLQASDRRLDDLLGRDVFDVFPGAHSDARDKLRASLTRVVATGRRDPVALLRYDIERPGCPGLFEERYWSVISVPILDEDGRVTLIMIRSFEVTDFVREGGADFDWGDEARRQALQVELLARAREVENLNEQLRQAHAREQAVALALQEAMLPAPTPLRCADIAVRYRPATALNVCGDWYDLVSLPGDRIGVAVGDVVGHGLAAAGVMGQLRSALAAVARVVDNPARALDVACLYSRSVEGAEGTSAVQAIVDCHARTITYSCAGHPPPLLIHPDGTVQFLDQATDPPLGARPEHVPRPQARTAFPDGATLVLYTDGLVEQRGEDIDVGLTRLADHLTRHRALSPEALADSLLDALPSATAGSDDVAIVVLRPSPVEARVESRA</sequence>
<evidence type="ECO:0000256" key="2">
    <source>
        <dbReference type="SAM" id="Coils"/>
    </source>
</evidence>
<dbReference type="SMART" id="SM00331">
    <property type="entry name" value="PP2C_SIG"/>
    <property type="match status" value="1"/>
</dbReference>
<dbReference type="Gene3D" id="3.30.450.20">
    <property type="entry name" value="PAS domain"/>
    <property type="match status" value="1"/>
</dbReference>
<evidence type="ECO:0000313" key="6">
    <source>
        <dbReference type="Proteomes" id="UP000604475"/>
    </source>
</evidence>
<dbReference type="InterPro" id="IPR001932">
    <property type="entry name" value="PPM-type_phosphatase-like_dom"/>
</dbReference>
<reference evidence="5" key="1">
    <citation type="submission" date="2020-12" db="EMBL/GenBank/DDBJ databases">
        <title>Genomic characterization of non-nitrogen-fixing Frankia strains.</title>
        <authorList>
            <person name="Carlos-Shanley C."/>
            <person name="Guerra T."/>
            <person name="Hahn D."/>
        </authorList>
    </citation>
    <scope>NUCLEOTIDE SEQUENCE</scope>
    <source>
        <strain evidence="5">CN6</strain>
    </source>
</reference>
<dbReference type="InterPro" id="IPR013656">
    <property type="entry name" value="PAS_4"/>
</dbReference>
<dbReference type="AlphaFoldDB" id="A0A937UPP5"/>
<accession>A0A937UPP5</accession>
<dbReference type="InterPro" id="IPR036457">
    <property type="entry name" value="PPM-type-like_dom_sf"/>
</dbReference>
<name>A0A937UPP5_9ACTN</name>
<feature type="coiled-coil region" evidence="2">
    <location>
        <begin position="146"/>
        <end position="177"/>
    </location>
</feature>
<dbReference type="CDD" id="cd00130">
    <property type="entry name" value="PAS"/>
    <property type="match status" value="1"/>
</dbReference>
<protein>
    <submittedName>
        <fullName evidence="5">SpoIIE family protein phosphatase</fullName>
    </submittedName>
</protein>
<dbReference type="Pfam" id="PF07228">
    <property type="entry name" value="SpoIIE"/>
    <property type="match status" value="1"/>
</dbReference>
<dbReference type="SUPFAM" id="SSF81606">
    <property type="entry name" value="PP2C-like"/>
    <property type="match status" value="1"/>
</dbReference>
<organism evidence="5 6">
    <name type="scientific">Frankia nepalensis</name>
    <dbReference type="NCBI Taxonomy" id="1836974"/>
    <lineage>
        <taxon>Bacteria</taxon>
        <taxon>Bacillati</taxon>
        <taxon>Actinomycetota</taxon>
        <taxon>Actinomycetes</taxon>
        <taxon>Frankiales</taxon>
        <taxon>Frankiaceae</taxon>
        <taxon>Frankia</taxon>
    </lineage>
</organism>
<dbReference type="InterPro" id="IPR052016">
    <property type="entry name" value="Bact_Sigma-Reg"/>
</dbReference>
<evidence type="ECO:0000259" key="3">
    <source>
        <dbReference type="SMART" id="SM00091"/>
    </source>
</evidence>
<dbReference type="GO" id="GO:0016791">
    <property type="term" value="F:phosphatase activity"/>
    <property type="evidence" value="ECO:0007669"/>
    <property type="project" value="TreeGrafter"/>
</dbReference>
<dbReference type="PANTHER" id="PTHR43156:SF2">
    <property type="entry name" value="STAGE II SPORULATION PROTEIN E"/>
    <property type="match status" value="1"/>
</dbReference>